<dbReference type="FunCoup" id="A0A0D2JVF2">
    <property type="interactions" value="87"/>
</dbReference>
<dbReference type="PANTHER" id="PTHR21666">
    <property type="entry name" value="PEPTIDASE-RELATED"/>
    <property type="match status" value="1"/>
</dbReference>
<feature type="domain" description="M23ase beta-sheet core" evidence="2">
    <location>
        <begin position="152"/>
        <end position="247"/>
    </location>
</feature>
<dbReference type="AlphaFoldDB" id="A0A0D2JVF2"/>
<dbReference type="GO" id="GO:0004222">
    <property type="term" value="F:metalloendopeptidase activity"/>
    <property type="evidence" value="ECO:0007669"/>
    <property type="project" value="TreeGrafter"/>
</dbReference>
<dbReference type="RefSeq" id="WP_052515149.1">
    <property type="nucleotide sequence ID" value="NZ_AZAC01000015.1"/>
</dbReference>
<feature type="domain" description="Flagellar protein FlgJ N-terminal" evidence="3">
    <location>
        <begin position="55"/>
        <end position="103"/>
    </location>
</feature>
<dbReference type="InterPro" id="IPR050570">
    <property type="entry name" value="Cell_wall_metabolism_enzyme"/>
</dbReference>
<evidence type="ECO:0000313" key="4">
    <source>
        <dbReference type="EMBL" id="KIX13535.1"/>
    </source>
</evidence>
<dbReference type="EMBL" id="AZAC01000015">
    <property type="protein sequence ID" value="KIX13535.1"/>
    <property type="molecule type" value="Genomic_DNA"/>
</dbReference>
<gene>
    <name evidence="4" type="ORF">X474_13700</name>
</gene>
<feature type="region of interest" description="Disordered" evidence="1">
    <location>
        <begin position="17"/>
        <end position="36"/>
    </location>
</feature>
<dbReference type="PANTHER" id="PTHR21666:SF290">
    <property type="entry name" value="PEPTIDASE M23 DOMAIN PROTEIN"/>
    <property type="match status" value="1"/>
</dbReference>
<dbReference type="InterPro" id="IPR019301">
    <property type="entry name" value="Flagellar_prot_FlgJ_N"/>
</dbReference>
<evidence type="ECO:0000313" key="5">
    <source>
        <dbReference type="Proteomes" id="UP000032233"/>
    </source>
</evidence>
<dbReference type="InParanoid" id="A0A0D2JVF2"/>
<dbReference type="InterPro" id="IPR016047">
    <property type="entry name" value="M23ase_b-sheet_dom"/>
</dbReference>
<dbReference type="STRING" id="1429043.X474_13700"/>
<dbReference type="CDD" id="cd12797">
    <property type="entry name" value="M23_peptidase"/>
    <property type="match status" value="1"/>
</dbReference>
<organism evidence="4 5">
    <name type="scientific">Dethiosulfatarculus sandiegensis</name>
    <dbReference type="NCBI Taxonomy" id="1429043"/>
    <lineage>
        <taxon>Bacteria</taxon>
        <taxon>Pseudomonadati</taxon>
        <taxon>Thermodesulfobacteriota</taxon>
        <taxon>Desulfarculia</taxon>
        <taxon>Desulfarculales</taxon>
        <taxon>Desulfarculaceae</taxon>
        <taxon>Dethiosulfatarculus</taxon>
    </lineage>
</organism>
<keyword evidence="5" id="KW-1185">Reference proteome</keyword>
<dbReference type="Pfam" id="PF01551">
    <property type="entry name" value="Peptidase_M23"/>
    <property type="match status" value="1"/>
</dbReference>
<dbReference type="Proteomes" id="UP000032233">
    <property type="component" value="Unassembled WGS sequence"/>
</dbReference>
<proteinExistence type="predicted"/>
<name>A0A0D2JVF2_9BACT</name>
<dbReference type="Pfam" id="PF10135">
    <property type="entry name" value="Rod-binding"/>
    <property type="match status" value="1"/>
</dbReference>
<evidence type="ECO:0000259" key="2">
    <source>
        <dbReference type="Pfam" id="PF01551"/>
    </source>
</evidence>
<sequence>MAVDSLNTSLVRLETKALGGAEKTGKTGAQGGDSKEEVREAARMMEALFLGMLWKEMRKTIPKGGLFDGGKGEEMFTDMLDRSVAEASVKGGSMGLAEMLERQLTKNAAVRPDAGNSYFKGLSSQGYTMPVDGVVSSPFGPRVHPITGEHKDHNGLDLAAELGADVKAAQDGKVVFAGEKGGYGNLIVLEHPGGQSTYYGHLDTIEVKVGDKIKTGQKMGTVGQTGMATGPHLHFEVRANNGNPVDPMTVLAMGPKRVT</sequence>
<accession>A0A0D2JVF2</accession>
<dbReference type="Gene3D" id="2.70.70.10">
    <property type="entry name" value="Glucose Permease (Domain IIA)"/>
    <property type="match status" value="1"/>
</dbReference>
<dbReference type="SUPFAM" id="SSF51261">
    <property type="entry name" value="Duplicated hybrid motif"/>
    <property type="match status" value="1"/>
</dbReference>
<dbReference type="OrthoDB" id="9796740at2"/>
<dbReference type="InterPro" id="IPR011055">
    <property type="entry name" value="Dup_hybrid_motif"/>
</dbReference>
<evidence type="ECO:0008006" key="6">
    <source>
        <dbReference type="Google" id="ProtNLM"/>
    </source>
</evidence>
<protein>
    <recommendedName>
        <fullName evidence="6">Peptidase M23</fullName>
    </recommendedName>
</protein>
<comment type="caution">
    <text evidence="4">The sequence shown here is derived from an EMBL/GenBank/DDBJ whole genome shotgun (WGS) entry which is preliminary data.</text>
</comment>
<reference evidence="4 5" key="1">
    <citation type="submission" date="2013-11" db="EMBL/GenBank/DDBJ databases">
        <title>Metagenomic analysis of a methanogenic consortium involved in long chain n-alkane degradation.</title>
        <authorList>
            <person name="Davidova I.A."/>
            <person name="Callaghan A.V."/>
            <person name="Wawrik B."/>
            <person name="Pruitt S."/>
            <person name="Marks C."/>
            <person name="Duncan K.E."/>
            <person name="Suflita J.M."/>
        </authorList>
    </citation>
    <scope>NUCLEOTIDE SEQUENCE [LARGE SCALE GENOMIC DNA]</scope>
    <source>
        <strain evidence="4 5">SPR</strain>
    </source>
</reference>
<evidence type="ECO:0000256" key="1">
    <source>
        <dbReference type="SAM" id="MobiDB-lite"/>
    </source>
</evidence>
<evidence type="ECO:0000259" key="3">
    <source>
        <dbReference type="Pfam" id="PF10135"/>
    </source>
</evidence>